<evidence type="ECO:0000313" key="7">
    <source>
        <dbReference type="Proteomes" id="UP001519288"/>
    </source>
</evidence>
<accession>A0ABS4JEU3</accession>
<sequence>MSPKVSQEHKTLRQLEILDAAAQVFIAKGFRAATMKDVVGVSGMSRGGVYMYFSSTEQLMLALMEQRDQQDFDVDLNQRRLSLLYESTTTGWDALERYMDQEIQQIILVRDSYLPAIIEFLMTSWQNKTHQQRVERRYKLALQACSDFLEMGVQLGRFHPILSTQDIAKVILTFIDGLTLTSIYLSPEQIGTQGQMNTLKHIVKPLLGITTNNTPH</sequence>
<evidence type="ECO:0000313" key="6">
    <source>
        <dbReference type="EMBL" id="MBP2000226.1"/>
    </source>
</evidence>
<organism evidence="6 7">
    <name type="scientific">Paenibacillus shirakamiensis</name>
    <dbReference type="NCBI Taxonomy" id="1265935"/>
    <lineage>
        <taxon>Bacteria</taxon>
        <taxon>Bacillati</taxon>
        <taxon>Bacillota</taxon>
        <taxon>Bacilli</taxon>
        <taxon>Bacillales</taxon>
        <taxon>Paenibacillaceae</taxon>
        <taxon>Paenibacillus</taxon>
    </lineage>
</organism>
<evidence type="ECO:0000256" key="1">
    <source>
        <dbReference type="ARBA" id="ARBA00023015"/>
    </source>
</evidence>
<evidence type="ECO:0000256" key="4">
    <source>
        <dbReference type="PROSITE-ProRule" id="PRU00335"/>
    </source>
</evidence>
<dbReference type="SUPFAM" id="SSF46689">
    <property type="entry name" value="Homeodomain-like"/>
    <property type="match status" value="1"/>
</dbReference>
<feature type="domain" description="HTH tetR-type" evidence="5">
    <location>
        <begin position="11"/>
        <end position="71"/>
    </location>
</feature>
<dbReference type="PROSITE" id="PS50977">
    <property type="entry name" value="HTH_TETR_2"/>
    <property type="match status" value="1"/>
</dbReference>
<evidence type="ECO:0000256" key="3">
    <source>
        <dbReference type="ARBA" id="ARBA00023163"/>
    </source>
</evidence>
<evidence type="ECO:0000256" key="2">
    <source>
        <dbReference type="ARBA" id="ARBA00023125"/>
    </source>
</evidence>
<proteinExistence type="predicted"/>
<reference evidence="6 7" key="1">
    <citation type="submission" date="2021-03" db="EMBL/GenBank/DDBJ databases">
        <title>Genomic Encyclopedia of Type Strains, Phase IV (KMG-IV): sequencing the most valuable type-strain genomes for metagenomic binning, comparative biology and taxonomic classification.</title>
        <authorList>
            <person name="Goeker M."/>
        </authorList>
    </citation>
    <scope>NUCLEOTIDE SEQUENCE [LARGE SCALE GENOMIC DNA]</scope>
    <source>
        <strain evidence="6 7">DSM 26806</strain>
    </source>
</reference>
<evidence type="ECO:0000259" key="5">
    <source>
        <dbReference type="PROSITE" id="PS50977"/>
    </source>
</evidence>
<dbReference type="InterPro" id="IPR009057">
    <property type="entry name" value="Homeodomain-like_sf"/>
</dbReference>
<keyword evidence="1" id="KW-0805">Transcription regulation</keyword>
<dbReference type="PRINTS" id="PR00455">
    <property type="entry name" value="HTHTETR"/>
</dbReference>
<dbReference type="RefSeq" id="WP_209860073.1">
    <property type="nucleotide sequence ID" value="NZ_JAGGLD010000001.1"/>
</dbReference>
<dbReference type="Gene3D" id="1.10.357.10">
    <property type="entry name" value="Tetracycline Repressor, domain 2"/>
    <property type="match status" value="1"/>
</dbReference>
<protein>
    <submittedName>
        <fullName evidence="6">AcrR family transcriptional regulator</fullName>
    </submittedName>
</protein>
<keyword evidence="2 4" id="KW-0238">DNA-binding</keyword>
<dbReference type="PANTHER" id="PTHR47506">
    <property type="entry name" value="TRANSCRIPTIONAL REGULATORY PROTEIN"/>
    <property type="match status" value="1"/>
</dbReference>
<dbReference type="EMBL" id="JAGGLD010000001">
    <property type="protein sequence ID" value="MBP2000226.1"/>
    <property type="molecule type" value="Genomic_DNA"/>
</dbReference>
<dbReference type="InterPro" id="IPR001647">
    <property type="entry name" value="HTH_TetR"/>
</dbReference>
<dbReference type="Pfam" id="PF00440">
    <property type="entry name" value="TetR_N"/>
    <property type="match status" value="1"/>
</dbReference>
<dbReference type="Proteomes" id="UP001519288">
    <property type="component" value="Unassembled WGS sequence"/>
</dbReference>
<dbReference type="InterPro" id="IPR041612">
    <property type="entry name" value="YfiR_C"/>
</dbReference>
<dbReference type="PANTHER" id="PTHR47506:SF6">
    <property type="entry name" value="HTH-TYPE TRANSCRIPTIONAL REPRESSOR NEMR"/>
    <property type="match status" value="1"/>
</dbReference>
<keyword evidence="7" id="KW-1185">Reference proteome</keyword>
<gene>
    <name evidence="6" type="ORF">J2Z69_001245</name>
</gene>
<dbReference type="InterPro" id="IPR036271">
    <property type="entry name" value="Tet_transcr_reg_TetR-rel_C_sf"/>
</dbReference>
<dbReference type="SUPFAM" id="SSF48498">
    <property type="entry name" value="Tetracyclin repressor-like, C-terminal domain"/>
    <property type="match status" value="1"/>
</dbReference>
<name>A0ABS4JEU3_9BACL</name>
<dbReference type="Pfam" id="PF17922">
    <property type="entry name" value="TetR_C_17"/>
    <property type="match status" value="1"/>
</dbReference>
<comment type="caution">
    <text evidence="6">The sequence shown here is derived from an EMBL/GenBank/DDBJ whole genome shotgun (WGS) entry which is preliminary data.</text>
</comment>
<keyword evidence="3" id="KW-0804">Transcription</keyword>
<feature type="DNA-binding region" description="H-T-H motif" evidence="4">
    <location>
        <begin position="34"/>
        <end position="53"/>
    </location>
</feature>
<dbReference type="Gene3D" id="1.10.10.60">
    <property type="entry name" value="Homeodomain-like"/>
    <property type="match status" value="1"/>
</dbReference>